<dbReference type="AlphaFoldDB" id="A0A367F6P7"/>
<comment type="caution">
    <text evidence="1">The sequence shown here is derived from an EMBL/GenBank/DDBJ whole genome shotgun (WGS) entry which is preliminary data.</text>
</comment>
<dbReference type="SUPFAM" id="SSF89372">
    <property type="entry name" value="Fucose-specific lectin"/>
    <property type="match status" value="1"/>
</dbReference>
<keyword evidence="2" id="KW-1185">Reference proteome</keyword>
<sequence length="103" mass="11865">MTYWGHTGYKKCGTSTAAVDWNRDGRTDEVFVVAPDRTVWHTWKAAGRWVEMPGNGRADEMRGSAETGNPSRRCVIVYVDNASYHYWQNCFYNGRWHDWGVTG</sequence>
<protein>
    <recommendedName>
        <fullName evidence="3">VCBS repeat-containing protein</fullName>
    </recommendedName>
</protein>
<dbReference type="RefSeq" id="WP_114021437.1">
    <property type="nucleotide sequence ID" value="NZ_QOIN01000036.1"/>
</dbReference>
<reference evidence="1 2" key="1">
    <citation type="submission" date="2018-06" db="EMBL/GenBank/DDBJ databases">
        <title>Streptomyces reniochalinae sp. nov. and Streptomyces diacarnus sp. nov. from marine sponges.</title>
        <authorList>
            <person name="Li L."/>
        </authorList>
    </citation>
    <scope>NUCLEOTIDE SEQUENCE [LARGE SCALE GENOMIC DNA]</scope>
    <source>
        <strain evidence="1 2">LHW51701</strain>
    </source>
</reference>
<evidence type="ECO:0000313" key="2">
    <source>
        <dbReference type="Proteomes" id="UP000252914"/>
    </source>
</evidence>
<evidence type="ECO:0008006" key="3">
    <source>
        <dbReference type="Google" id="ProtNLM"/>
    </source>
</evidence>
<dbReference type="Gene3D" id="2.120.10.70">
    <property type="entry name" value="Fucose-specific lectin"/>
    <property type="match status" value="1"/>
</dbReference>
<dbReference type="Proteomes" id="UP000252914">
    <property type="component" value="Unassembled WGS sequence"/>
</dbReference>
<name>A0A367F6P7_9ACTN</name>
<organism evidence="1 2">
    <name type="scientific">Streptomyces diacarni</name>
    <dbReference type="NCBI Taxonomy" id="2800381"/>
    <lineage>
        <taxon>Bacteria</taxon>
        <taxon>Bacillati</taxon>
        <taxon>Actinomycetota</taxon>
        <taxon>Actinomycetes</taxon>
        <taxon>Kitasatosporales</taxon>
        <taxon>Streptomycetaceae</taxon>
        <taxon>Streptomyces</taxon>
    </lineage>
</organism>
<proteinExistence type="predicted"/>
<evidence type="ECO:0000313" key="1">
    <source>
        <dbReference type="EMBL" id="RCG25609.1"/>
    </source>
</evidence>
<gene>
    <name evidence="1" type="ORF">DTL70_09550</name>
</gene>
<dbReference type="EMBL" id="QOIN01000036">
    <property type="protein sequence ID" value="RCG25609.1"/>
    <property type="molecule type" value="Genomic_DNA"/>
</dbReference>
<accession>A0A367F6P7</accession>